<proteinExistence type="predicted"/>
<dbReference type="AlphaFoldDB" id="A0A1I2E6C0"/>
<organism evidence="1 2">
    <name type="scientific">Paenibacillus algorifonticola</name>
    <dbReference type="NCBI Taxonomy" id="684063"/>
    <lineage>
        <taxon>Bacteria</taxon>
        <taxon>Bacillati</taxon>
        <taxon>Bacillota</taxon>
        <taxon>Bacilli</taxon>
        <taxon>Bacillales</taxon>
        <taxon>Paenibacillaceae</taxon>
        <taxon>Paenibacillus</taxon>
    </lineage>
</organism>
<evidence type="ECO:0000313" key="2">
    <source>
        <dbReference type="Proteomes" id="UP000183410"/>
    </source>
</evidence>
<gene>
    <name evidence="1" type="ORF">SAMN04487969_108206</name>
</gene>
<accession>A0A1I2E6C0</accession>
<dbReference type="EMBL" id="FONN01000008">
    <property type="protein sequence ID" value="SFE88247.1"/>
    <property type="molecule type" value="Genomic_DNA"/>
</dbReference>
<reference evidence="2" key="1">
    <citation type="submission" date="2016-10" db="EMBL/GenBank/DDBJ databases">
        <authorList>
            <person name="Varghese N."/>
            <person name="Submissions S."/>
        </authorList>
    </citation>
    <scope>NUCLEOTIDE SEQUENCE [LARGE SCALE GENOMIC DNA]</scope>
    <source>
        <strain evidence="2">CGMCC 1.10223</strain>
    </source>
</reference>
<dbReference type="Proteomes" id="UP000183410">
    <property type="component" value="Unassembled WGS sequence"/>
</dbReference>
<protein>
    <submittedName>
        <fullName evidence="1">Uncharacterized protein</fullName>
    </submittedName>
</protein>
<evidence type="ECO:0000313" key="1">
    <source>
        <dbReference type="EMBL" id="SFE88247.1"/>
    </source>
</evidence>
<name>A0A1I2E6C0_9BACL</name>
<keyword evidence="2" id="KW-1185">Reference proteome</keyword>
<sequence length="44" mass="5223">MDSQSQTDPSFKTERLYTRLTVKAIRELLIREKGYTEEELPSFD</sequence>
<dbReference type="RefSeq" id="WP_269431258.1">
    <property type="nucleotide sequence ID" value="NZ_FONN01000008.1"/>
</dbReference>